<feature type="domain" description="Peptidase M20 dimerisation" evidence="18">
    <location>
        <begin position="207"/>
        <end position="286"/>
    </location>
</feature>
<evidence type="ECO:0000256" key="5">
    <source>
        <dbReference type="ARBA" id="ARBA00022801"/>
    </source>
</evidence>
<evidence type="ECO:0000256" key="12">
    <source>
        <dbReference type="ARBA" id="ARBA00061423"/>
    </source>
</evidence>
<evidence type="ECO:0000256" key="10">
    <source>
        <dbReference type="ARBA" id="ARBA00038976"/>
    </source>
</evidence>
<protein>
    <recommendedName>
        <fullName evidence="13">Cytosol non-specific dipeptidase</fullName>
        <ecNumber evidence="10">3.4.13.18</ecNumber>
    </recommendedName>
    <alternativeName>
        <fullName evidence="16">Aminoacyl-histidine dipeptidase</fullName>
    </alternativeName>
    <alternativeName>
        <fullName evidence="15">Beta-alanyl-histidine dipeptidase</fullName>
    </alternativeName>
    <alternativeName>
        <fullName evidence="14">Carnosinase</fullName>
    </alternativeName>
    <alternativeName>
        <fullName evidence="11">Peptidase D</fullName>
    </alternativeName>
    <alternativeName>
        <fullName evidence="17">Xaa-His dipeptidase</fullName>
    </alternativeName>
</protein>
<keyword evidence="6" id="KW-0862">Zinc</keyword>
<keyword evidence="3" id="KW-0645">Protease</keyword>
<dbReference type="Proteomes" id="UP000070326">
    <property type="component" value="Unassembled WGS sequence"/>
</dbReference>
<dbReference type="CDD" id="cd03890">
    <property type="entry name" value="M20_pepD"/>
    <property type="match status" value="1"/>
</dbReference>
<evidence type="ECO:0000256" key="15">
    <source>
        <dbReference type="ARBA" id="ARBA00076004"/>
    </source>
</evidence>
<comment type="cofactor">
    <cofactor evidence="1">
        <name>Co(2+)</name>
        <dbReference type="ChEBI" id="CHEBI:48828"/>
    </cofactor>
</comment>
<dbReference type="GO" id="GO:0005829">
    <property type="term" value="C:cytosol"/>
    <property type="evidence" value="ECO:0007669"/>
    <property type="project" value="TreeGrafter"/>
</dbReference>
<evidence type="ECO:0000256" key="7">
    <source>
        <dbReference type="ARBA" id="ARBA00023049"/>
    </source>
</evidence>
<gene>
    <name evidence="20" type="primary">pepD_1</name>
    <name evidence="19" type="ORF">HMPREF3195_01752</name>
    <name evidence="20" type="ORF">NCTC11460_01484</name>
</gene>
<dbReference type="PIRSF" id="PIRSF016599">
    <property type="entry name" value="Xaa-His_dipept"/>
    <property type="match status" value="1"/>
</dbReference>
<comment type="cofactor">
    <cofactor evidence="2">
        <name>Zn(2+)</name>
        <dbReference type="ChEBI" id="CHEBI:29105"/>
    </cofactor>
</comment>
<evidence type="ECO:0000256" key="2">
    <source>
        <dbReference type="ARBA" id="ARBA00001947"/>
    </source>
</evidence>
<dbReference type="PATRIC" id="fig|1261.3.peg.784"/>
<dbReference type="InterPro" id="IPR002933">
    <property type="entry name" value="Peptidase_M20"/>
</dbReference>
<evidence type="ECO:0000259" key="18">
    <source>
        <dbReference type="Pfam" id="PF07687"/>
    </source>
</evidence>
<keyword evidence="20" id="KW-0224">Dipeptidase</keyword>
<dbReference type="STRING" id="1261.HMPREF3195_01752"/>
<reference evidence="19 21" key="1">
    <citation type="submission" date="2016-02" db="EMBL/GenBank/DDBJ databases">
        <authorList>
            <person name="Wen L."/>
            <person name="He K."/>
            <person name="Yang H."/>
        </authorList>
    </citation>
    <scope>NUCLEOTIDE SEQUENCE [LARGE SCALE GENOMIC DNA]</scope>
    <source>
        <strain evidence="19 21">MJR8628A</strain>
    </source>
</reference>
<dbReference type="GO" id="GO:0006508">
    <property type="term" value="P:proteolysis"/>
    <property type="evidence" value="ECO:0007669"/>
    <property type="project" value="UniProtKB-KW"/>
</dbReference>
<dbReference type="Gene3D" id="3.40.630.10">
    <property type="entry name" value="Zn peptidases"/>
    <property type="match status" value="2"/>
</dbReference>
<dbReference type="FunFam" id="3.40.630.10:FF:000018">
    <property type="entry name" value="Aminoacyl-histidine dipeptidase PepD"/>
    <property type="match status" value="1"/>
</dbReference>
<dbReference type="Pfam" id="PF01546">
    <property type="entry name" value="Peptidase_M20"/>
    <property type="match status" value="1"/>
</dbReference>
<dbReference type="AlphaFoldDB" id="A0A135YMK0"/>
<evidence type="ECO:0000313" key="19">
    <source>
        <dbReference type="EMBL" id="KXI10632.1"/>
    </source>
</evidence>
<evidence type="ECO:0000256" key="6">
    <source>
        <dbReference type="ARBA" id="ARBA00022833"/>
    </source>
</evidence>
<dbReference type="Proteomes" id="UP000255101">
    <property type="component" value="Unassembled WGS sequence"/>
</dbReference>
<keyword evidence="7" id="KW-0482">Metalloprotease</keyword>
<keyword evidence="8" id="KW-0170">Cobalt</keyword>
<evidence type="ECO:0000256" key="9">
    <source>
        <dbReference type="ARBA" id="ARBA00036421"/>
    </source>
</evidence>
<dbReference type="InterPro" id="IPR001160">
    <property type="entry name" value="Peptidase_M20C"/>
</dbReference>
<evidence type="ECO:0000313" key="21">
    <source>
        <dbReference type="Proteomes" id="UP000070326"/>
    </source>
</evidence>
<name>A0A135YMK0_9FIRM</name>
<dbReference type="PANTHER" id="PTHR43501">
    <property type="entry name" value="CYTOSOL NON-SPECIFIC DIPEPTIDASE"/>
    <property type="match status" value="1"/>
</dbReference>
<dbReference type="InterPro" id="IPR036264">
    <property type="entry name" value="Bact_exopeptidase_dim_dom"/>
</dbReference>
<evidence type="ECO:0000313" key="20">
    <source>
        <dbReference type="EMBL" id="SUB61544.1"/>
    </source>
</evidence>
<dbReference type="InterPro" id="IPR011650">
    <property type="entry name" value="Peptidase_M20_dimer"/>
</dbReference>
<keyword evidence="4" id="KW-0479">Metal-binding</keyword>
<evidence type="ECO:0000256" key="16">
    <source>
        <dbReference type="ARBA" id="ARBA00077688"/>
    </source>
</evidence>
<evidence type="ECO:0000256" key="17">
    <source>
        <dbReference type="ARBA" id="ARBA00078074"/>
    </source>
</evidence>
<dbReference type="FunFam" id="3.40.630.10:FF:000015">
    <property type="entry name" value="Aminoacyl-histidine dipeptidase PepD"/>
    <property type="match status" value="1"/>
</dbReference>
<dbReference type="RefSeq" id="WP_019595235.1">
    <property type="nucleotide sequence ID" value="NZ_CAXUJS010000021.1"/>
</dbReference>
<evidence type="ECO:0000256" key="3">
    <source>
        <dbReference type="ARBA" id="ARBA00022670"/>
    </source>
</evidence>
<dbReference type="Pfam" id="PF07687">
    <property type="entry name" value="M20_dimer"/>
    <property type="match status" value="1"/>
</dbReference>
<dbReference type="EC" id="3.4.13.18" evidence="10"/>
<evidence type="ECO:0000313" key="22">
    <source>
        <dbReference type="Proteomes" id="UP000255101"/>
    </source>
</evidence>
<reference evidence="20 22" key="2">
    <citation type="submission" date="2018-06" db="EMBL/GenBank/DDBJ databases">
        <authorList>
            <consortium name="Pathogen Informatics"/>
            <person name="Doyle S."/>
        </authorList>
    </citation>
    <scope>NUCLEOTIDE SEQUENCE [LARGE SCALE GENOMIC DNA]</scope>
    <source>
        <strain evidence="20 22">NCTC11460</strain>
    </source>
</reference>
<dbReference type="eggNOG" id="COG2195">
    <property type="taxonomic scope" value="Bacteria"/>
</dbReference>
<dbReference type="EMBL" id="LSQZ01000087">
    <property type="protein sequence ID" value="KXI10632.1"/>
    <property type="molecule type" value="Genomic_DNA"/>
</dbReference>
<comment type="catalytic activity">
    <reaction evidence="9">
        <text>Hydrolysis of dipeptides, preferentially hydrophobic dipeptides including prolyl amino acids.</text>
        <dbReference type="EC" id="3.4.13.18"/>
    </reaction>
</comment>
<keyword evidence="5 20" id="KW-0378">Hydrolase</keyword>
<dbReference type="EMBL" id="UGTB01000004">
    <property type="protein sequence ID" value="SUB61544.1"/>
    <property type="molecule type" value="Genomic_DNA"/>
</dbReference>
<evidence type="ECO:0000256" key="8">
    <source>
        <dbReference type="ARBA" id="ARBA00023285"/>
    </source>
</evidence>
<dbReference type="PRINTS" id="PR00934">
    <property type="entry name" value="XHISDIPTASE"/>
</dbReference>
<comment type="similarity">
    <text evidence="12">Belongs to the peptidase M20C family.</text>
</comment>
<dbReference type="GO" id="GO:0046872">
    <property type="term" value="F:metal ion binding"/>
    <property type="evidence" value="ECO:0007669"/>
    <property type="project" value="UniProtKB-KW"/>
</dbReference>
<dbReference type="NCBIfam" id="TIGR01893">
    <property type="entry name" value="aa-his-dipept"/>
    <property type="match status" value="1"/>
</dbReference>
<dbReference type="SUPFAM" id="SSF53187">
    <property type="entry name" value="Zn-dependent exopeptidases"/>
    <property type="match status" value="1"/>
</dbReference>
<dbReference type="SUPFAM" id="SSF55031">
    <property type="entry name" value="Bacterial exopeptidase dimerisation domain"/>
    <property type="match status" value="1"/>
</dbReference>
<organism evidence="19 21">
    <name type="scientific">Peptostreptococcus anaerobius</name>
    <dbReference type="NCBI Taxonomy" id="1261"/>
    <lineage>
        <taxon>Bacteria</taxon>
        <taxon>Bacillati</taxon>
        <taxon>Bacillota</taxon>
        <taxon>Clostridia</taxon>
        <taxon>Peptostreptococcales</taxon>
        <taxon>Peptostreptococcaceae</taxon>
        <taxon>Peptostreptococcus</taxon>
    </lineage>
</organism>
<proteinExistence type="inferred from homology"/>
<evidence type="ECO:0000256" key="4">
    <source>
        <dbReference type="ARBA" id="ARBA00022723"/>
    </source>
</evidence>
<sequence length="476" mass="52194">MNNLSNLEPKEVFKWFYELNQHPRSSGKEKEVSDFLVKFAKDRNLEVYQDEILNVIIKKPGTPGYENSQTLIIQGHMDMVCVKADGSDHNFDTDPIEMVIDGDRIRANNTTLGGDDGIAVAYGLAILDADDIPHPPIELLITTNEETGMDGAMALTADHLSGTRLLNLDTEEEGIFLVSCSGGSNIECTIDVAKEASSSEAYEIVLSGLKGGHSGSEIDCQRGNAIKMLTRILASVKAEIKLASIEGGIKHNAVPSYAKAVIVTDKFSAIEDTIKSMVADLTEEYRVEEPDFKALVNKVEVKESYTKEVSDKIINFLMILPDGVQYMSKDIEGLVQTSLNNAIIAEEDGKIVLTTSVRSAATSSLREILDRINTLGEVMGVKTREYAAYPAWQFDANSELRDIAIETYKAQYGQEPEVSSIHAGLECGLLKGILPNCDMLSYGPDITDAHTPLESMGIESVERVWKFTKSLLANLK</sequence>
<dbReference type="GO" id="GO:0070573">
    <property type="term" value="F:metallodipeptidase activity"/>
    <property type="evidence" value="ECO:0007669"/>
    <property type="project" value="TreeGrafter"/>
</dbReference>
<accession>A0A135YMK0</accession>
<evidence type="ECO:0000256" key="11">
    <source>
        <dbReference type="ARBA" id="ARBA00044252"/>
    </source>
</evidence>
<evidence type="ECO:0000256" key="14">
    <source>
        <dbReference type="ARBA" id="ARBA00075285"/>
    </source>
</evidence>
<evidence type="ECO:0000256" key="13">
    <source>
        <dbReference type="ARBA" id="ARBA00071271"/>
    </source>
</evidence>
<evidence type="ECO:0000256" key="1">
    <source>
        <dbReference type="ARBA" id="ARBA00001941"/>
    </source>
</evidence>
<dbReference type="PANTHER" id="PTHR43501:SF1">
    <property type="entry name" value="CYTOSOL NON-SPECIFIC DIPEPTIDASE"/>
    <property type="match status" value="1"/>
</dbReference>